<dbReference type="EMBL" id="CACVAS010000011">
    <property type="protein sequence ID" value="CAA6799985.1"/>
    <property type="molecule type" value="Genomic_DNA"/>
</dbReference>
<evidence type="ECO:0000259" key="1">
    <source>
        <dbReference type="Pfam" id="PF13476"/>
    </source>
</evidence>
<dbReference type="PANTHER" id="PTHR32182:SF0">
    <property type="entry name" value="DNA REPLICATION AND REPAIR PROTEIN RECF"/>
    <property type="match status" value="1"/>
</dbReference>
<dbReference type="PANTHER" id="PTHR32182">
    <property type="entry name" value="DNA REPLICATION AND REPAIR PROTEIN RECF"/>
    <property type="match status" value="1"/>
</dbReference>
<dbReference type="GO" id="GO:0000731">
    <property type="term" value="P:DNA synthesis involved in DNA repair"/>
    <property type="evidence" value="ECO:0007669"/>
    <property type="project" value="TreeGrafter"/>
</dbReference>
<accession>A0A6S6SBC0</accession>
<dbReference type="InterPro" id="IPR027417">
    <property type="entry name" value="P-loop_NTPase"/>
</dbReference>
<proteinExistence type="predicted"/>
<dbReference type="SUPFAM" id="SSF52540">
    <property type="entry name" value="P-loop containing nucleoside triphosphate hydrolases"/>
    <property type="match status" value="1"/>
</dbReference>
<protein>
    <submittedName>
        <fullName evidence="2">ATPase involved in DNA repair</fullName>
    </submittedName>
</protein>
<sequence length="873" mass="99017">MIYSEYLRFLQTLTGDDTTDDVRKTANLVLQDLNTLIPLSTAQGQRVKKIVELAQIGRETAIIDIQSIEDQETETIAEVTQLKSMSIGPFRGFARQEDFDLNSRIVLIYGPNGSGKSSFCEALEYGLLGNVAEADSKRFRNQEDYLKNAHSNTFVIPEVIGTNVQGNDVPIIANETEYRFCFVEKNRIDSFSRIAAQTPAKQTELISTLFGLDSFNEFVRNFTNEIDGRYIDVVGVKAKELETKRQSLLGFTQQLEAIPSELVQLEREEQALARQYREGITFAQMKIELIGNGDNPGIIQNLEAQLQAQIPAKSNLTIAALHTLQQSIISNLGDMNTKKQELARSSQEVSFKQLYEAVTQLQQESAENCPACKTPIANVSFNPYDHARSELVRLEHLAILQQAIIDLTQTVLEHLISLSQILQVCCTYFQESNILHDYQLAVHTQVTIEWWNSLHVPLQDVHAPWQHLEAQVKQLEETDQTIDQAVAQRSVKNIELQGYREIAEQITILQTRRQTANVTQSRASQAINNFDTENAQLIAEATSEVTVVARNQAISNAYADFVTKLNVYKNELPAQLVADMGETVVTLYNAFNRNDLTNEKLSSIRLPLTQNQRLKISFQNEPEAFYDALHVLSEGHIRCIGLAILMAKNLEENSPMLIFDDPVNAIDDDHRESIRKTLFEDTFFNEKQIILTCHGEEFFKDIQNLLSAEQANQSKAFTFLPRLDEQHIRVDFDPAPRNYIISARTHIENGEIRYALAKARQALESIAKNKLWQYVNRYGDGNLSIKLRSANAPIELRNLADQLRSKISKGDFADQNKNNIFIPLNSLLGMNGDSREWLYLNKGTHEETDRAEFDRQTVHQMLGYLEQIDIVLG</sequence>
<dbReference type="InterPro" id="IPR038729">
    <property type="entry name" value="Rad50/SbcC_AAA"/>
</dbReference>
<evidence type="ECO:0000313" key="2">
    <source>
        <dbReference type="EMBL" id="CAA6799985.1"/>
    </source>
</evidence>
<dbReference type="Gene3D" id="3.40.50.300">
    <property type="entry name" value="P-loop containing nucleotide triphosphate hydrolases"/>
    <property type="match status" value="2"/>
</dbReference>
<gene>
    <name evidence="2" type="ORF">HELGO_WM10799</name>
</gene>
<dbReference type="Pfam" id="PF13476">
    <property type="entry name" value="AAA_23"/>
    <property type="match status" value="1"/>
</dbReference>
<dbReference type="GO" id="GO:0016887">
    <property type="term" value="F:ATP hydrolysis activity"/>
    <property type="evidence" value="ECO:0007669"/>
    <property type="project" value="InterPro"/>
</dbReference>
<reference evidence="2" key="1">
    <citation type="submission" date="2020-01" db="EMBL/GenBank/DDBJ databases">
        <authorList>
            <person name="Meier V. D."/>
            <person name="Meier V D."/>
        </authorList>
    </citation>
    <scope>NUCLEOTIDE SEQUENCE</scope>
    <source>
        <strain evidence="2">HLG_WM_MAG_01</strain>
    </source>
</reference>
<name>A0A6S6SBC0_9BACT</name>
<organism evidence="2">
    <name type="scientific">uncultured Sulfurovum sp</name>
    <dbReference type="NCBI Taxonomy" id="269237"/>
    <lineage>
        <taxon>Bacteria</taxon>
        <taxon>Pseudomonadati</taxon>
        <taxon>Campylobacterota</taxon>
        <taxon>Epsilonproteobacteria</taxon>
        <taxon>Campylobacterales</taxon>
        <taxon>Sulfurovaceae</taxon>
        <taxon>Sulfurovum</taxon>
        <taxon>environmental samples</taxon>
    </lineage>
</organism>
<dbReference type="GO" id="GO:0006302">
    <property type="term" value="P:double-strand break repair"/>
    <property type="evidence" value="ECO:0007669"/>
    <property type="project" value="InterPro"/>
</dbReference>
<dbReference type="AlphaFoldDB" id="A0A6S6SBC0"/>
<feature type="domain" description="Rad50/SbcC-type AAA" evidence="1">
    <location>
        <begin position="86"/>
        <end position="275"/>
    </location>
</feature>